<keyword evidence="3" id="KW-1185">Reference proteome</keyword>
<accession>A0AAV2IMW8</accession>
<keyword evidence="1" id="KW-0812">Transmembrane</keyword>
<dbReference type="Gene3D" id="1.20.1250.20">
    <property type="entry name" value="MFS general substrate transporter like domains"/>
    <property type="match status" value="1"/>
</dbReference>
<name>A0AAV2IMW8_LYMST</name>
<feature type="transmembrane region" description="Helical" evidence="1">
    <location>
        <begin position="323"/>
        <end position="345"/>
    </location>
</feature>
<proteinExistence type="predicted"/>
<dbReference type="AlphaFoldDB" id="A0AAV2IMW8"/>
<protein>
    <recommendedName>
        <fullName evidence="4">Monocarboxylate transporter</fullName>
    </recommendedName>
</protein>
<feature type="transmembrane region" description="Helical" evidence="1">
    <location>
        <begin position="231"/>
        <end position="255"/>
    </location>
</feature>
<organism evidence="2 3">
    <name type="scientific">Lymnaea stagnalis</name>
    <name type="common">Great pond snail</name>
    <name type="synonym">Helix stagnalis</name>
    <dbReference type="NCBI Taxonomy" id="6523"/>
    <lineage>
        <taxon>Eukaryota</taxon>
        <taxon>Metazoa</taxon>
        <taxon>Spiralia</taxon>
        <taxon>Lophotrochozoa</taxon>
        <taxon>Mollusca</taxon>
        <taxon>Gastropoda</taxon>
        <taxon>Heterobranchia</taxon>
        <taxon>Euthyneura</taxon>
        <taxon>Panpulmonata</taxon>
        <taxon>Hygrophila</taxon>
        <taxon>Lymnaeoidea</taxon>
        <taxon>Lymnaeidae</taxon>
        <taxon>Lymnaea</taxon>
    </lineage>
</organism>
<sequence length="419" mass="45939">MKDSEKFEARALVKEYATSDVTYLSDGVEHNNDVIYIANGHSSDIKKPLDEDISHRHTDNSKTNKYKLITLAVADENINETRILKSNCGVGSTVGDLKELKLIEINLASKCHSRMDHAEYHPGTRTDSRNEAQVLGMTESSKLKTDQTKTSSVPFCGLDASLYQEKTLNRNGETNFQSKLFADVRADLGALVKSKEDAKIGCDEITTDESFFAKGLKVIRSALDFSLLRNYLAILYLFTFGLHHSSVFLATYVPSYAVKVGVSQQNAAILLTIVGTCDGASRVAYGFFADLRLVRPSRVLAGLYMFLGLVCQFTSQFTTLGGLVFLAVSYGCCGLSHLSLNAPLIVDFLGVEHLGKVFALGALTSSVFISVQFPVHGVLIEATDSFVASFHWIGATFILSSLCLLSEPVVRRLETKRAK</sequence>
<comment type="caution">
    <text evidence="2">The sequence shown here is derived from an EMBL/GenBank/DDBJ whole genome shotgun (WGS) entry which is preliminary data.</text>
</comment>
<evidence type="ECO:0000313" key="2">
    <source>
        <dbReference type="EMBL" id="CAL1546274.1"/>
    </source>
</evidence>
<feature type="transmembrane region" description="Helical" evidence="1">
    <location>
        <begin position="357"/>
        <end position="380"/>
    </location>
</feature>
<feature type="transmembrane region" description="Helical" evidence="1">
    <location>
        <begin position="299"/>
        <end position="317"/>
    </location>
</feature>
<dbReference type="SUPFAM" id="SSF103473">
    <property type="entry name" value="MFS general substrate transporter"/>
    <property type="match status" value="1"/>
</dbReference>
<gene>
    <name evidence="2" type="ORF">GSLYS_00019651001</name>
</gene>
<evidence type="ECO:0000256" key="1">
    <source>
        <dbReference type="SAM" id="Phobius"/>
    </source>
</evidence>
<dbReference type="InterPro" id="IPR036259">
    <property type="entry name" value="MFS_trans_sf"/>
</dbReference>
<dbReference type="PANTHER" id="PTHR11360">
    <property type="entry name" value="MONOCARBOXYLATE TRANSPORTER"/>
    <property type="match status" value="1"/>
</dbReference>
<dbReference type="InterPro" id="IPR050327">
    <property type="entry name" value="Proton-linked_MCT"/>
</dbReference>
<keyword evidence="1" id="KW-1133">Transmembrane helix</keyword>
<evidence type="ECO:0000313" key="3">
    <source>
        <dbReference type="Proteomes" id="UP001497497"/>
    </source>
</evidence>
<feature type="transmembrane region" description="Helical" evidence="1">
    <location>
        <begin position="267"/>
        <end position="287"/>
    </location>
</feature>
<keyword evidence="1" id="KW-0472">Membrane</keyword>
<dbReference type="PANTHER" id="PTHR11360:SF284">
    <property type="entry name" value="EG:103B4.3 PROTEIN-RELATED"/>
    <property type="match status" value="1"/>
</dbReference>
<dbReference type="Proteomes" id="UP001497497">
    <property type="component" value="Unassembled WGS sequence"/>
</dbReference>
<reference evidence="2 3" key="1">
    <citation type="submission" date="2024-04" db="EMBL/GenBank/DDBJ databases">
        <authorList>
            <consortium name="Genoscope - CEA"/>
            <person name="William W."/>
        </authorList>
    </citation>
    <scope>NUCLEOTIDE SEQUENCE [LARGE SCALE GENOMIC DNA]</scope>
</reference>
<dbReference type="EMBL" id="CAXITT010000794">
    <property type="protein sequence ID" value="CAL1546274.1"/>
    <property type="molecule type" value="Genomic_DNA"/>
</dbReference>
<feature type="transmembrane region" description="Helical" evidence="1">
    <location>
        <begin position="386"/>
        <end position="410"/>
    </location>
</feature>
<evidence type="ECO:0008006" key="4">
    <source>
        <dbReference type="Google" id="ProtNLM"/>
    </source>
</evidence>